<protein>
    <recommendedName>
        <fullName evidence="3">Immunity protein 8</fullName>
    </recommendedName>
</protein>
<name>E6KXK6_9PAST</name>
<dbReference type="Pfam" id="PF15586">
    <property type="entry name" value="Imm8"/>
    <property type="match status" value="1"/>
</dbReference>
<dbReference type="InterPro" id="IPR028964">
    <property type="entry name" value="Imm8"/>
</dbReference>
<dbReference type="HOGENOM" id="CLU_146020_0_1_6"/>
<comment type="caution">
    <text evidence="1">The sequence shown here is derived from an EMBL/GenBank/DDBJ whole genome shotgun (WGS) entry which is preliminary data.</text>
</comment>
<reference evidence="1 2" key="1">
    <citation type="submission" date="2010-12" db="EMBL/GenBank/DDBJ databases">
        <authorList>
            <person name="Muzny D."/>
            <person name="Qin X."/>
            <person name="Deng J."/>
            <person name="Jiang H."/>
            <person name="Liu Y."/>
            <person name="Qu J."/>
            <person name="Song X.-Z."/>
            <person name="Zhang L."/>
            <person name="Thornton R."/>
            <person name="Coyle M."/>
            <person name="Francisco L."/>
            <person name="Jackson L."/>
            <person name="Javaid M."/>
            <person name="Korchina V."/>
            <person name="Kovar C."/>
            <person name="Mata R."/>
            <person name="Mathew T."/>
            <person name="Ngo R."/>
            <person name="Nguyen L."/>
            <person name="Nguyen N."/>
            <person name="Okwuonu G."/>
            <person name="Ongeri F."/>
            <person name="Pham C."/>
            <person name="Simmons D."/>
            <person name="Wilczek-Boney K."/>
            <person name="Hale W."/>
            <person name="Jakkamsetti A."/>
            <person name="Pham P."/>
            <person name="Ruth R."/>
            <person name="San Lucas F."/>
            <person name="Warren J."/>
            <person name="Zhang J."/>
            <person name="Zhao Z."/>
            <person name="Zhou C."/>
            <person name="Zhu D."/>
            <person name="Lee S."/>
            <person name="Bess C."/>
            <person name="Blankenburg K."/>
            <person name="Forbes L."/>
            <person name="Fu Q."/>
            <person name="Gubbala S."/>
            <person name="Hirani K."/>
            <person name="Jayaseelan J.C."/>
            <person name="Lara F."/>
            <person name="Munidasa M."/>
            <person name="Palculict T."/>
            <person name="Patil S."/>
            <person name="Pu L.-L."/>
            <person name="Saada N."/>
            <person name="Tang L."/>
            <person name="Weissenberger G."/>
            <person name="Zhu Y."/>
            <person name="Hemphill L."/>
            <person name="Shang Y."/>
            <person name="Youmans B."/>
            <person name="Ayvaz T."/>
            <person name="Ross M."/>
            <person name="Santibanez J."/>
            <person name="Aqrawi P."/>
            <person name="Gross S."/>
            <person name="Joshi V."/>
            <person name="Fowler G."/>
            <person name="Nazareth L."/>
            <person name="Reid J."/>
            <person name="Worley K."/>
            <person name="Petrosino J."/>
            <person name="Highlander S."/>
            <person name="Gibbs R."/>
        </authorList>
    </citation>
    <scope>NUCLEOTIDE SEQUENCE [LARGE SCALE GENOMIC DNA]</scope>
    <source>
        <strain evidence="1 2">ATCC 33393</strain>
    </source>
</reference>
<dbReference type="Proteomes" id="UP000032871">
    <property type="component" value="Unassembled WGS sequence"/>
</dbReference>
<dbReference type="RefSeq" id="WP_006718142.1">
    <property type="nucleotide sequence ID" value="NZ_GL622200.1"/>
</dbReference>
<keyword evidence="2" id="KW-1185">Reference proteome</keyword>
<evidence type="ECO:0000313" key="2">
    <source>
        <dbReference type="Proteomes" id="UP000032871"/>
    </source>
</evidence>
<accession>E6KXK6</accession>
<sequence>MKGKLKLIMDSNGEIDLENYSPKSDFFCMNILLGIGLNDDNKIDYFELRICSIKWIELNEEYPIILRNTLIVKKYNYKELLKTLENYICKCEGSSWEDISLKLSRYFSWEFENYLEI</sequence>
<dbReference type="GeneID" id="60800286"/>
<dbReference type="EMBL" id="AEPS01000004">
    <property type="protein sequence ID" value="EFU67791.1"/>
    <property type="molecule type" value="Genomic_DNA"/>
</dbReference>
<proteinExistence type="predicted"/>
<organism evidence="1 2">
    <name type="scientific">Aggregatibacter segnis ATCC 33393</name>
    <dbReference type="NCBI Taxonomy" id="888057"/>
    <lineage>
        <taxon>Bacteria</taxon>
        <taxon>Pseudomonadati</taxon>
        <taxon>Pseudomonadota</taxon>
        <taxon>Gammaproteobacteria</taxon>
        <taxon>Pasteurellales</taxon>
        <taxon>Pasteurellaceae</taxon>
        <taxon>Aggregatibacter</taxon>
    </lineage>
</organism>
<dbReference type="STRING" id="739.GCA_001059425_01689"/>
<evidence type="ECO:0000313" key="1">
    <source>
        <dbReference type="EMBL" id="EFU67791.1"/>
    </source>
</evidence>
<evidence type="ECO:0008006" key="3">
    <source>
        <dbReference type="Google" id="ProtNLM"/>
    </source>
</evidence>
<gene>
    <name evidence="1" type="ORF">HMPREF9064_0888</name>
</gene>
<dbReference type="AlphaFoldDB" id="E6KXK6"/>